<evidence type="ECO:0000259" key="4">
    <source>
        <dbReference type="PROSITE" id="PS51898"/>
    </source>
</evidence>
<evidence type="ECO:0000313" key="7">
    <source>
        <dbReference type="Proteomes" id="UP000204391"/>
    </source>
</evidence>
<dbReference type="Gene3D" id="1.10.150.130">
    <property type="match status" value="1"/>
</dbReference>
<evidence type="ECO:0000256" key="1">
    <source>
        <dbReference type="ARBA" id="ARBA00023125"/>
    </source>
</evidence>
<sequence>MSKRRNNELNPYEIEIATEPIELETLSYDEAVKLFITDAERRALRPPTIKYYQNETGMFRRWLVSQGKVGSDSDFISLVIREDIDNYVDYLRKVRGLKDGAINTRIRGIRAFFGFLKESKFIRKNPMAKYPLMKVRDGNIETFTLKQLRQLLNAPDKRTFTGVRDYTFMLLLIENGLRLSEATAIQLEDVKLSEGVIFVRHTKNGFHRYVPIQSKMKEQLRRYMRLRGTCETSNLFVTLDGEAMQRQALQKTVGKYGKRAGIKGVRCSPHTLRHTFAKLSIMNGAGVFELQKILGHSTMEMVRLYVNLYSNDVNEKHKDFSPLKNL</sequence>
<keyword evidence="2" id="KW-0233">DNA recombination</keyword>
<dbReference type="Proteomes" id="UP000204391">
    <property type="component" value="Chromosome"/>
</dbReference>
<dbReference type="OrthoDB" id="107900at2"/>
<dbReference type="InterPro" id="IPR013762">
    <property type="entry name" value="Integrase-like_cat_sf"/>
</dbReference>
<dbReference type="Pfam" id="PF00589">
    <property type="entry name" value="Phage_integrase"/>
    <property type="match status" value="1"/>
</dbReference>
<keyword evidence="7" id="KW-1185">Reference proteome</keyword>
<dbReference type="InterPro" id="IPR011010">
    <property type="entry name" value="DNA_brk_join_enz"/>
</dbReference>
<dbReference type="PROSITE" id="PS51898">
    <property type="entry name" value="TYR_RECOMBINASE"/>
    <property type="match status" value="1"/>
</dbReference>
<dbReference type="PANTHER" id="PTHR30349">
    <property type="entry name" value="PHAGE INTEGRASE-RELATED"/>
    <property type="match status" value="1"/>
</dbReference>
<dbReference type="InterPro" id="IPR010998">
    <property type="entry name" value="Integrase_recombinase_N"/>
</dbReference>
<feature type="domain" description="Tyr recombinase" evidence="4">
    <location>
        <begin position="138"/>
        <end position="319"/>
    </location>
</feature>
<keyword evidence="1 3" id="KW-0238">DNA-binding</keyword>
<dbReference type="RefSeq" id="WP_089533852.1">
    <property type="nucleotide sequence ID" value="NZ_CP022437.1"/>
</dbReference>
<dbReference type="AlphaFoldDB" id="A0A221MGS8"/>
<dbReference type="Gene3D" id="1.10.443.10">
    <property type="entry name" value="Intergrase catalytic core"/>
    <property type="match status" value="1"/>
</dbReference>
<organism evidence="6 7">
    <name type="scientific">Virgibacillus necropolis</name>
    <dbReference type="NCBI Taxonomy" id="163877"/>
    <lineage>
        <taxon>Bacteria</taxon>
        <taxon>Bacillati</taxon>
        <taxon>Bacillota</taxon>
        <taxon>Bacilli</taxon>
        <taxon>Bacillales</taxon>
        <taxon>Bacillaceae</taxon>
        <taxon>Virgibacillus</taxon>
    </lineage>
</organism>
<dbReference type="CDD" id="cd00397">
    <property type="entry name" value="DNA_BRE_C"/>
    <property type="match status" value="1"/>
</dbReference>
<dbReference type="InterPro" id="IPR044068">
    <property type="entry name" value="CB"/>
</dbReference>
<gene>
    <name evidence="6" type="ORF">CFK40_18425</name>
</gene>
<proteinExistence type="predicted"/>
<dbReference type="GO" id="GO:0003677">
    <property type="term" value="F:DNA binding"/>
    <property type="evidence" value="ECO:0007669"/>
    <property type="project" value="UniProtKB-UniRule"/>
</dbReference>
<evidence type="ECO:0000259" key="5">
    <source>
        <dbReference type="PROSITE" id="PS51900"/>
    </source>
</evidence>
<accession>A0A221MGS8</accession>
<dbReference type="PANTHER" id="PTHR30349:SF81">
    <property type="entry name" value="TYROSINE RECOMBINASE XERC"/>
    <property type="match status" value="1"/>
</dbReference>
<feature type="domain" description="Core-binding (CB)" evidence="5">
    <location>
        <begin position="26"/>
        <end position="117"/>
    </location>
</feature>
<reference evidence="6 7" key="1">
    <citation type="journal article" date="2003" name="Int. J. Syst. Evol. Microbiol.">
        <title>Virgibacillus carmonensis sp. nov., Virgibacillus necropolis sp. nov. and Virgibacillus picturae sp. nov., three novel species isolated from deteriorated mural paintings, transfer of the species of the genus salibacillus to Virgibacillus, as Virgibacillus marismortui comb. nov. and Virgibacillus salexigens comb. nov., and emended description of the genus Virgibacillus.</title>
        <authorList>
            <person name="Heyrman J."/>
            <person name="Logan N.A."/>
            <person name="Busse H.J."/>
            <person name="Balcaen A."/>
            <person name="Lebbe L."/>
            <person name="Rodriguez-Diaz M."/>
            <person name="Swings J."/>
            <person name="De Vos P."/>
        </authorList>
    </citation>
    <scope>NUCLEOTIDE SEQUENCE [LARGE SCALE GENOMIC DNA]</scope>
    <source>
        <strain evidence="6 7">LMG 19488</strain>
    </source>
</reference>
<protein>
    <submittedName>
        <fullName evidence="6">Integrase</fullName>
    </submittedName>
</protein>
<dbReference type="GO" id="GO:0006310">
    <property type="term" value="P:DNA recombination"/>
    <property type="evidence" value="ECO:0007669"/>
    <property type="project" value="UniProtKB-KW"/>
</dbReference>
<dbReference type="PROSITE" id="PS51900">
    <property type="entry name" value="CB"/>
    <property type="match status" value="1"/>
</dbReference>
<dbReference type="InterPro" id="IPR050090">
    <property type="entry name" value="Tyrosine_recombinase_XerCD"/>
</dbReference>
<evidence type="ECO:0000313" key="6">
    <source>
        <dbReference type="EMBL" id="ASN06856.1"/>
    </source>
</evidence>
<dbReference type="KEGG" id="vne:CFK40_18425"/>
<dbReference type="SUPFAM" id="SSF56349">
    <property type="entry name" value="DNA breaking-rejoining enzymes"/>
    <property type="match status" value="1"/>
</dbReference>
<name>A0A221MGS8_9BACI</name>
<dbReference type="EMBL" id="CP022437">
    <property type="protein sequence ID" value="ASN06856.1"/>
    <property type="molecule type" value="Genomic_DNA"/>
</dbReference>
<evidence type="ECO:0000256" key="2">
    <source>
        <dbReference type="ARBA" id="ARBA00023172"/>
    </source>
</evidence>
<evidence type="ECO:0000256" key="3">
    <source>
        <dbReference type="PROSITE-ProRule" id="PRU01248"/>
    </source>
</evidence>
<dbReference type="InterPro" id="IPR002104">
    <property type="entry name" value="Integrase_catalytic"/>
</dbReference>
<dbReference type="GO" id="GO:0015074">
    <property type="term" value="P:DNA integration"/>
    <property type="evidence" value="ECO:0007669"/>
    <property type="project" value="InterPro"/>
</dbReference>